<keyword evidence="2" id="KW-1003">Cell membrane</keyword>
<evidence type="ECO:0000256" key="6">
    <source>
        <dbReference type="SAM" id="MobiDB-lite"/>
    </source>
</evidence>
<feature type="transmembrane region" description="Helical" evidence="7">
    <location>
        <begin position="177"/>
        <end position="201"/>
    </location>
</feature>
<dbReference type="Proteomes" id="UP000246722">
    <property type="component" value="Unassembled WGS sequence"/>
</dbReference>
<dbReference type="GO" id="GO:0005886">
    <property type="term" value="C:plasma membrane"/>
    <property type="evidence" value="ECO:0007669"/>
    <property type="project" value="UniProtKB-SubCell"/>
</dbReference>
<feature type="transmembrane region" description="Helical" evidence="7">
    <location>
        <begin position="73"/>
        <end position="98"/>
    </location>
</feature>
<feature type="transmembrane region" description="Helical" evidence="7">
    <location>
        <begin position="376"/>
        <end position="398"/>
    </location>
</feature>
<dbReference type="PANTHER" id="PTHR42770:SF13">
    <property type="entry name" value="L-METHIONINE_BRANCHED-CHAIN AMINO ACID EXPORTER YJEH"/>
    <property type="match status" value="1"/>
</dbReference>
<keyword evidence="4 7" id="KW-1133">Transmembrane helix</keyword>
<feature type="transmembrane region" description="Helical" evidence="7">
    <location>
        <begin position="152"/>
        <end position="170"/>
    </location>
</feature>
<organism evidence="8 9">
    <name type="scientific">Cryobacterium arcticum</name>
    <dbReference type="NCBI Taxonomy" id="670052"/>
    <lineage>
        <taxon>Bacteria</taxon>
        <taxon>Bacillati</taxon>
        <taxon>Actinomycetota</taxon>
        <taxon>Actinomycetes</taxon>
        <taxon>Micrococcales</taxon>
        <taxon>Microbacteriaceae</taxon>
        <taxon>Cryobacterium</taxon>
    </lineage>
</organism>
<keyword evidence="9" id="KW-1185">Reference proteome</keyword>
<protein>
    <submittedName>
        <fullName evidence="8">Amino acid permease-associated protein</fullName>
    </submittedName>
</protein>
<feature type="transmembrane region" description="Helical" evidence="7">
    <location>
        <begin position="427"/>
        <end position="443"/>
    </location>
</feature>
<evidence type="ECO:0000256" key="5">
    <source>
        <dbReference type="ARBA" id="ARBA00023136"/>
    </source>
</evidence>
<comment type="subcellular location">
    <subcellularLocation>
        <location evidence="1">Cell membrane</location>
        <topology evidence="1">Multi-pass membrane protein</topology>
    </subcellularLocation>
</comment>
<dbReference type="InterPro" id="IPR002293">
    <property type="entry name" value="AA/rel_permease1"/>
</dbReference>
<evidence type="ECO:0000256" key="1">
    <source>
        <dbReference type="ARBA" id="ARBA00004651"/>
    </source>
</evidence>
<reference evidence="8 9" key="1">
    <citation type="submission" date="2018-05" db="EMBL/GenBank/DDBJ databases">
        <title>Genetic diversity of glacier-inhabiting Cryobacterium bacteria in China and description of Cryobacterium mengkeensis sp. nov. and Arthrobacter glacialis sp. nov.</title>
        <authorList>
            <person name="Liu Q."/>
            <person name="Xin Y.-H."/>
        </authorList>
    </citation>
    <scope>NUCLEOTIDE SEQUENCE [LARGE SCALE GENOMIC DNA]</scope>
    <source>
        <strain evidence="8 9">SK-1</strain>
    </source>
</reference>
<evidence type="ECO:0000256" key="3">
    <source>
        <dbReference type="ARBA" id="ARBA00022692"/>
    </source>
</evidence>
<evidence type="ECO:0000313" key="9">
    <source>
        <dbReference type="Proteomes" id="UP000246722"/>
    </source>
</evidence>
<feature type="region of interest" description="Disordered" evidence="6">
    <location>
        <begin position="452"/>
        <end position="485"/>
    </location>
</feature>
<feature type="transmembrane region" description="Helical" evidence="7">
    <location>
        <begin position="46"/>
        <end position="67"/>
    </location>
</feature>
<dbReference type="PANTHER" id="PTHR42770">
    <property type="entry name" value="AMINO ACID TRANSPORTER-RELATED"/>
    <property type="match status" value="1"/>
</dbReference>
<keyword evidence="5 7" id="KW-0472">Membrane</keyword>
<dbReference type="Pfam" id="PF13520">
    <property type="entry name" value="AA_permease_2"/>
    <property type="match status" value="1"/>
</dbReference>
<evidence type="ECO:0000313" key="8">
    <source>
        <dbReference type="EMBL" id="PXA73358.1"/>
    </source>
</evidence>
<keyword evidence="3 7" id="KW-0812">Transmembrane</keyword>
<feature type="transmembrane region" description="Helical" evidence="7">
    <location>
        <begin position="119"/>
        <end position="146"/>
    </location>
</feature>
<feature type="compositionally biased region" description="Low complexity" evidence="6">
    <location>
        <begin position="474"/>
        <end position="485"/>
    </location>
</feature>
<sequence>MSFLPLRPWVPAGHDETVTKTELRTSPPLPAAAPASRGLGVLQGTALYVAAVLGTGILVLPGLAAQAAGPASILAVAAVFVLSIPLAGTFAALAARYPDAGGVASFVRRALGDTWARMTGYWFFFGVGAGAPVVAVLGADYVAAIIGVDRAAVPWLALALLVPPFVANYFGVRVSGVAQLALTAGLLGIVIGVVAVAAPAADPGNFTPFLSRGWGGVGAAISLFVWAFAGWEVGTHIAGEFRNPRRTIPIATAIALVVVGLSYLALQYVTVGVLGAAAGTGRVPLLDLVAASTFGVGPVLVAVIAAIVTLGVLNAYIGAFAKLAASLGRDGDLPAWLAPGAESGGVPRRALALVAGLIALYSALMLATGMQLAPFILTHTSSMVAIYVLGMVAAVRLLRTGSTGWWLAAISVVLTIGLLLLAGLYLVVPAGLAGVAVLVGILTRRGRARRRGSPNAVRADSTNPARLPAESRDAAPASSRSAESE</sequence>
<name>A0A318A354_9MICO</name>
<dbReference type="OrthoDB" id="9117841at2"/>
<dbReference type="InterPro" id="IPR050367">
    <property type="entry name" value="APC_superfamily"/>
</dbReference>
<dbReference type="EMBL" id="QHLY01000002">
    <property type="protein sequence ID" value="PXA73358.1"/>
    <property type="molecule type" value="Genomic_DNA"/>
</dbReference>
<evidence type="ECO:0000256" key="4">
    <source>
        <dbReference type="ARBA" id="ARBA00022989"/>
    </source>
</evidence>
<dbReference type="Gene3D" id="1.20.1740.10">
    <property type="entry name" value="Amino acid/polyamine transporter I"/>
    <property type="match status" value="1"/>
</dbReference>
<feature type="transmembrane region" description="Helical" evidence="7">
    <location>
        <begin position="350"/>
        <end position="370"/>
    </location>
</feature>
<proteinExistence type="predicted"/>
<dbReference type="PIRSF" id="PIRSF006060">
    <property type="entry name" value="AA_transporter"/>
    <property type="match status" value="1"/>
</dbReference>
<comment type="caution">
    <text evidence="8">The sequence shown here is derived from an EMBL/GenBank/DDBJ whole genome shotgun (WGS) entry which is preliminary data.</text>
</comment>
<gene>
    <name evidence="8" type="ORF">CTB96_00030</name>
</gene>
<evidence type="ECO:0000256" key="7">
    <source>
        <dbReference type="SAM" id="Phobius"/>
    </source>
</evidence>
<dbReference type="GO" id="GO:0022857">
    <property type="term" value="F:transmembrane transporter activity"/>
    <property type="evidence" value="ECO:0007669"/>
    <property type="project" value="InterPro"/>
</dbReference>
<feature type="transmembrane region" description="Helical" evidence="7">
    <location>
        <begin position="289"/>
        <end position="313"/>
    </location>
</feature>
<evidence type="ECO:0000256" key="2">
    <source>
        <dbReference type="ARBA" id="ARBA00022475"/>
    </source>
</evidence>
<accession>A0A318A354</accession>
<feature type="transmembrane region" description="Helical" evidence="7">
    <location>
        <begin position="405"/>
        <end position="421"/>
    </location>
</feature>
<feature type="transmembrane region" description="Helical" evidence="7">
    <location>
        <begin position="213"/>
        <end position="235"/>
    </location>
</feature>
<dbReference type="AlphaFoldDB" id="A0A318A354"/>
<feature type="transmembrane region" description="Helical" evidence="7">
    <location>
        <begin position="247"/>
        <end position="269"/>
    </location>
</feature>